<evidence type="ECO:0000259" key="2">
    <source>
        <dbReference type="Pfam" id="PF00656"/>
    </source>
</evidence>
<name>A0A7C3VL48_9CYAN</name>
<feature type="region of interest" description="Disordered" evidence="1">
    <location>
        <begin position="59"/>
        <end position="78"/>
    </location>
</feature>
<dbReference type="SUPFAM" id="SSF52129">
    <property type="entry name" value="Caspase-like"/>
    <property type="match status" value="1"/>
</dbReference>
<dbReference type="InterPro" id="IPR006311">
    <property type="entry name" value="TAT_signal"/>
</dbReference>
<protein>
    <submittedName>
        <fullName evidence="3">DUF4384 domain-containing protein</fullName>
    </submittedName>
</protein>
<comment type="caution">
    <text evidence="3">The sequence shown here is derived from an EMBL/GenBank/DDBJ whole genome shotgun (WGS) entry which is preliminary data.</text>
</comment>
<accession>A0A7C3VL48</accession>
<evidence type="ECO:0000256" key="1">
    <source>
        <dbReference type="SAM" id="MobiDB-lite"/>
    </source>
</evidence>
<dbReference type="PROSITE" id="PS51318">
    <property type="entry name" value="TAT"/>
    <property type="match status" value="1"/>
</dbReference>
<evidence type="ECO:0000313" key="3">
    <source>
        <dbReference type="EMBL" id="HGG00398.1"/>
    </source>
</evidence>
<dbReference type="InterPro" id="IPR011189">
    <property type="entry name" value="UCP_caspase_lke"/>
</dbReference>
<dbReference type="GO" id="GO:0004197">
    <property type="term" value="F:cysteine-type endopeptidase activity"/>
    <property type="evidence" value="ECO:0007669"/>
    <property type="project" value="InterPro"/>
</dbReference>
<gene>
    <name evidence="3" type="ORF">ENR15_07035</name>
</gene>
<dbReference type="Pfam" id="PF00656">
    <property type="entry name" value="Peptidase_C14"/>
    <property type="match status" value="1"/>
</dbReference>
<dbReference type="GO" id="GO:0006508">
    <property type="term" value="P:proteolysis"/>
    <property type="evidence" value="ECO:0007669"/>
    <property type="project" value="InterPro"/>
</dbReference>
<dbReference type="InterPro" id="IPR050452">
    <property type="entry name" value="Metacaspase"/>
</dbReference>
<dbReference type="PANTHER" id="PTHR48104">
    <property type="entry name" value="METACASPASE-4"/>
    <property type="match status" value="1"/>
</dbReference>
<dbReference type="GO" id="GO:0005737">
    <property type="term" value="C:cytoplasm"/>
    <property type="evidence" value="ECO:0007669"/>
    <property type="project" value="TreeGrafter"/>
</dbReference>
<sequence>MGLNRREFLQRASGVLATMGISETLLWQMGDRYYQALAQPTAGGAPRKLALLVGINRLPSGEPKKPPGGEPKNASPAGVPLTGCLTDVELQQELLTNRLGFRPRDILTLTDAQATRQNIEEAFLNHLTAQAAAGDVVLFHFSGYGRSLYRPSPGEEERDAESTKPHHSLVPVDGGSANGEDSSVNDLLLETLWLLLGTLNTNRALVVLDTSYAYPGSNWQGNLRIRSRPSPATPILNPQARDFQATLRAKNSKLNQKLPWLGTVLAATSPDLIAAEARWEGFSSGVFTYALTQQLWLATSAHSLQFTMQGASCVVGQVAGSEQQPQLMEFDAAKKLDKLIQPIETTLIQDAPSADGAVTAYDEGSKTGSIWLGGLPPLVLQSYEENSLLEVVPPVGVDEGRTKLLVRSRDGLTAKVQILTPETSIQPGQLVQEYLRVLPRNIKLSIALDPSLQRIERVDATSAFAAIANVSPVVADSGSADCLFGRVQEVALAQIPGASLPALPQGSYGLFSLGRTLLPNSVGEGGEAVKMAAQRLIPQLQTLRAVKLIRLTANEGASRLGVGVTLEMIAPLGKTLLQAVTWRAKEVRGLSLKGAVGDGIEPGQIMSLSQGSRIRYRVENYRETPIYCLLFGLHNSGSPIASYPSFYPPEPQGKPTLEQNLIPGGTTCTIPGDISEGSFPIKGTPGLAETYLICSDRPFQKTFLALAGAMDPRLEPSGIITLRQPTTIAQAILQDLQQSSLAASQEAGISSDYWGLDANTWATIPFIYRVV</sequence>
<reference evidence="3" key="1">
    <citation type="journal article" date="2020" name="mSystems">
        <title>Genome- and Community-Level Interaction Insights into Carbon Utilization and Element Cycling Functions of Hydrothermarchaeota in Hydrothermal Sediment.</title>
        <authorList>
            <person name="Zhou Z."/>
            <person name="Liu Y."/>
            <person name="Xu W."/>
            <person name="Pan J."/>
            <person name="Luo Z.H."/>
            <person name="Li M."/>
        </authorList>
    </citation>
    <scope>NUCLEOTIDE SEQUENCE [LARGE SCALE GENOMIC DNA]</scope>
    <source>
        <strain evidence="3">SpSt-374</strain>
    </source>
</reference>
<organism evidence="3">
    <name type="scientific">Planktothricoides sp. SpSt-374</name>
    <dbReference type="NCBI Taxonomy" id="2282167"/>
    <lineage>
        <taxon>Bacteria</taxon>
        <taxon>Bacillati</taxon>
        <taxon>Cyanobacteriota</taxon>
        <taxon>Cyanophyceae</taxon>
        <taxon>Oscillatoriophycideae</taxon>
        <taxon>Oscillatoriales</taxon>
        <taxon>Oscillatoriaceae</taxon>
        <taxon>Planktothricoides</taxon>
    </lineage>
</organism>
<feature type="region of interest" description="Disordered" evidence="1">
    <location>
        <begin position="150"/>
        <end position="178"/>
    </location>
</feature>
<dbReference type="EMBL" id="DSPX01000066">
    <property type="protein sequence ID" value="HGG00398.1"/>
    <property type="molecule type" value="Genomic_DNA"/>
</dbReference>
<dbReference type="PANTHER" id="PTHR48104:SF30">
    <property type="entry name" value="METACASPASE-1"/>
    <property type="match status" value="1"/>
</dbReference>
<dbReference type="InterPro" id="IPR029030">
    <property type="entry name" value="Caspase-like_dom_sf"/>
</dbReference>
<dbReference type="PIRSF" id="PIRSF007398">
    <property type="entry name" value="Sll0148_caspase"/>
    <property type="match status" value="1"/>
</dbReference>
<dbReference type="InterPro" id="IPR011600">
    <property type="entry name" value="Pept_C14_caspase"/>
</dbReference>
<feature type="domain" description="Peptidase C14 caspase" evidence="2">
    <location>
        <begin position="48"/>
        <end position="330"/>
    </location>
</feature>
<dbReference type="AlphaFoldDB" id="A0A7C3VL48"/>
<dbReference type="Gene3D" id="3.40.50.1460">
    <property type="match status" value="1"/>
</dbReference>
<proteinExistence type="predicted"/>